<evidence type="ECO:0000259" key="9">
    <source>
        <dbReference type="Pfam" id="PF12704"/>
    </source>
</evidence>
<comment type="similarity">
    <text evidence="2">Belongs to the ABC-4 integral membrane protein family. LolC/E subfamily.</text>
</comment>
<dbReference type="InterPro" id="IPR003838">
    <property type="entry name" value="ABC3_permease_C"/>
</dbReference>
<dbReference type="GO" id="GO:0044874">
    <property type="term" value="P:lipoprotein localization to outer membrane"/>
    <property type="evidence" value="ECO:0007669"/>
    <property type="project" value="TreeGrafter"/>
</dbReference>
<protein>
    <submittedName>
        <fullName evidence="10">ABC transporter permease</fullName>
    </submittedName>
</protein>
<dbReference type="InterPro" id="IPR051447">
    <property type="entry name" value="Lipoprotein-release_system"/>
</dbReference>
<dbReference type="Pfam" id="PF12704">
    <property type="entry name" value="MacB_PCD"/>
    <property type="match status" value="1"/>
</dbReference>
<evidence type="ECO:0000256" key="2">
    <source>
        <dbReference type="ARBA" id="ARBA00005236"/>
    </source>
</evidence>
<comment type="subcellular location">
    <subcellularLocation>
        <location evidence="1">Cell membrane</location>
        <topology evidence="1">Multi-pass membrane protein</topology>
    </subcellularLocation>
</comment>
<feature type="domain" description="ABC3 transporter permease C-terminal" evidence="8">
    <location>
        <begin position="251"/>
        <end position="375"/>
    </location>
</feature>
<evidence type="ECO:0000256" key="6">
    <source>
        <dbReference type="ARBA" id="ARBA00023136"/>
    </source>
</evidence>
<dbReference type="GO" id="GO:0098797">
    <property type="term" value="C:plasma membrane protein complex"/>
    <property type="evidence" value="ECO:0007669"/>
    <property type="project" value="TreeGrafter"/>
</dbReference>
<organism evidence="10 11">
    <name type="scientific">Streptobacillus felis</name>
    <dbReference type="NCBI Taxonomy" id="1384509"/>
    <lineage>
        <taxon>Bacteria</taxon>
        <taxon>Fusobacteriati</taxon>
        <taxon>Fusobacteriota</taxon>
        <taxon>Fusobacteriia</taxon>
        <taxon>Fusobacteriales</taxon>
        <taxon>Leptotrichiaceae</taxon>
        <taxon>Streptobacillus</taxon>
    </lineage>
</organism>
<reference evidence="10 11" key="1">
    <citation type="submission" date="2020-05" db="EMBL/GenBank/DDBJ databases">
        <title>Streptobacillus felis strain LHL191014123.</title>
        <authorList>
            <person name="Fawzy A."/>
            <person name="Rau J."/>
            <person name="Risse K."/>
            <person name="Schauerte N."/>
            <person name="Geiger C."/>
            <person name="Blom J."/>
            <person name="Imirzalioglu C."/>
            <person name="Falgenhauer J."/>
            <person name="Bach A."/>
            <person name="Herden C."/>
            <person name="Eisenberg T."/>
        </authorList>
    </citation>
    <scope>NUCLEOTIDE SEQUENCE [LARGE SCALE GENOMIC DNA]</scope>
    <source>
        <strain evidence="10 11">LHL191014123</strain>
    </source>
</reference>
<dbReference type="PANTHER" id="PTHR30489">
    <property type="entry name" value="LIPOPROTEIN-RELEASING SYSTEM TRANSMEMBRANE PROTEIN LOLE"/>
    <property type="match status" value="1"/>
</dbReference>
<keyword evidence="3" id="KW-1003">Cell membrane</keyword>
<comment type="caution">
    <text evidence="10">The sequence shown here is derived from an EMBL/GenBank/DDBJ whole genome shotgun (WGS) entry which is preliminary data.</text>
</comment>
<evidence type="ECO:0000256" key="5">
    <source>
        <dbReference type="ARBA" id="ARBA00022989"/>
    </source>
</evidence>
<evidence type="ECO:0000259" key="8">
    <source>
        <dbReference type="Pfam" id="PF02687"/>
    </source>
</evidence>
<feature type="transmembrane region" description="Helical" evidence="7">
    <location>
        <begin position="292"/>
        <end position="325"/>
    </location>
</feature>
<dbReference type="OrthoDB" id="9808461at2"/>
<feature type="transmembrane region" description="Helical" evidence="7">
    <location>
        <begin position="20"/>
        <end position="42"/>
    </location>
</feature>
<gene>
    <name evidence="10" type="ORF">HP397_00015</name>
</gene>
<dbReference type="RefSeq" id="WP_067321319.1">
    <property type="nucleotide sequence ID" value="NZ_CBCRWS010000001.1"/>
</dbReference>
<evidence type="ECO:0000313" key="10">
    <source>
        <dbReference type="EMBL" id="NYV27210.1"/>
    </source>
</evidence>
<feature type="transmembrane region" description="Helical" evidence="7">
    <location>
        <begin position="247"/>
        <end position="272"/>
    </location>
</feature>
<keyword evidence="11" id="KW-1185">Reference proteome</keyword>
<keyword evidence="6 7" id="KW-0472">Membrane</keyword>
<evidence type="ECO:0000256" key="3">
    <source>
        <dbReference type="ARBA" id="ARBA00022475"/>
    </source>
</evidence>
<accession>A0A7Z0PFG7</accession>
<feature type="domain" description="MacB-like periplasmic core" evidence="9">
    <location>
        <begin position="18"/>
        <end position="211"/>
    </location>
</feature>
<evidence type="ECO:0000256" key="4">
    <source>
        <dbReference type="ARBA" id="ARBA00022692"/>
    </source>
</evidence>
<sequence length="383" mass="43272">MIEFFIAKRHIIERKFQSIVSILGIAIALTVFVVSLAISNGLKNNMLNSLLSLSPHVSVDIYQDYQEQYLDISKEFEQYDIKKINYRLQAQGLVSVNGYSTSTLIIGTKLEDLDINIVEGKIESNELTSVLVGNEFLKKTGTVLGDEITVLTSEMREIKAKISGVFKTGFYNYDSDLLLFPLETLQILEERGEVVSTVSILVDNPTNIEKLDILVRDINENYGDKVFARSWSMDNQSLLSAINFEKFVLVSILSLIILIASFAISVILNMIVREKITDIGILKATGYNDRNILKIFLFEGLIIGIVGMIISILLSPLIIIFLRIIFKYYVTTTYYLDTLPIRISIVEMIIIYFISFILILLSTILPSIKASKMNPTEAIKYNN</sequence>
<feature type="transmembrane region" description="Helical" evidence="7">
    <location>
        <begin position="345"/>
        <end position="365"/>
    </location>
</feature>
<proteinExistence type="inferred from homology"/>
<name>A0A7Z0PFG7_9FUSO</name>
<dbReference type="PANTHER" id="PTHR30489:SF0">
    <property type="entry name" value="LIPOPROTEIN-RELEASING SYSTEM TRANSMEMBRANE PROTEIN LOLE"/>
    <property type="match status" value="1"/>
</dbReference>
<dbReference type="EMBL" id="JABMKT010000001">
    <property type="protein sequence ID" value="NYV27210.1"/>
    <property type="molecule type" value="Genomic_DNA"/>
</dbReference>
<evidence type="ECO:0000313" key="11">
    <source>
        <dbReference type="Proteomes" id="UP000526184"/>
    </source>
</evidence>
<dbReference type="AlphaFoldDB" id="A0A7Z0PFG7"/>
<dbReference type="InterPro" id="IPR025857">
    <property type="entry name" value="MacB_PCD"/>
</dbReference>
<dbReference type="Proteomes" id="UP000526184">
    <property type="component" value="Unassembled WGS sequence"/>
</dbReference>
<evidence type="ECO:0000256" key="1">
    <source>
        <dbReference type="ARBA" id="ARBA00004651"/>
    </source>
</evidence>
<keyword evidence="5 7" id="KW-1133">Transmembrane helix</keyword>
<dbReference type="Pfam" id="PF02687">
    <property type="entry name" value="FtsX"/>
    <property type="match status" value="1"/>
</dbReference>
<evidence type="ECO:0000256" key="7">
    <source>
        <dbReference type="SAM" id="Phobius"/>
    </source>
</evidence>
<keyword evidence="4 7" id="KW-0812">Transmembrane</keyword>